<keyword evidence="1" id="KW-0472">Membrane</keyword>
<keyword evidence="4" id="KW-1185">Reference proteome</keyword>
<evidence type="ECO:0000313" key="4">
    <source>
        <dbReference type="Proteomes" id="UP000319502"/>
    </source>
</evidence>
<accession>A0A557R0H6</accession>
<protein>
    <recommendedName>
        <fullName evidence="5">DUF2868 domain-containing protein</fullName>
    </recommendedName>
</protein>
<sequence>MRRSDVRRYVVLCCLPATAWAASASADWLAQIAMGLGEGLRRVAIAVVHGVLHPGVSADGIALALSDRRQGLEAWQATVTHWWAGLALDPAGSAGVAVMWVVCAAGSVVVAAGLSAGGARLWRLATRRRPAPRRTGCAGRLRRAWAMRVERRRGELSVRWLWWQRVGHGIADLLATPRLLRRHGLAGVRFLGWRLRRALGRLGAVLLRQLGQQFAYLALPLALLAGPWIDLGLQREATARQAARTLVPATRDFLADASGASVPSLEAQAMALRQRHAAHRQALLAPIARLDQRLDADLNVLEVQLSAGSADSTLLDHRLDGALDRFVSDRLRWVGLLVWPLPERPPDPLAVPHTWFESRATEYRIFAQAREQAADPAARAALDTLLTTLDAEWDYDICLRAWDPNLLLDRPWSAKAAAEAARECGRRP</sequence>
<keyword evidence="2" id="KW-0732">Signal</keyword>
<comment type="caution">
    <text evidence="3">The sequence shown here is derived from an EMBL/GenBank/DDBJ whole genome shotgun (WGS) entry which is preliminary data.</text>
</comment>
<feature type="chain" id="PRO_5022011742" description="DUF2868 domain-containing protein" evidence="2">
    <location>
        <begin position="27"/>
        <end position="428"/>
    </location>
</feature>
<keyword evidence="1" id="KW-0812">Transmembrane</keyword>
<evidence type="ECO:0000256" key="2">
    <source>
        <dbReference type="SAM" id="SignalP"/>
    </source>
</evidence>
<dbReference type="EMBL" id="VMNK01000003">
    <property type="protein sequence ID" value="TVO58653.1"/>
    <property type="molecule type" value="Genomic_DNA"/>
</dbReference>
<feature type="signal peptide" evidence="2">
    <location>
        <begin position="1"/>
        <end position="26"/>
    </location>
</feature>
<dbReference type="RefSeq" id="WP_144308187.1">
    <property type="nucleotide sequence ID" value="NZ_VMNK01000003.1"/>
</dbReference>
<dbReference type="AlphaFoldDB" id="A0A557R0H6"/>
<evidence type="ECO:0000256" key="1">
    <source>
        <dbReference type="SAM" id="Phobius"/>
    </source>
</evidence>
<feature type="transmembrane region" description="Helical" evidence="1">
    <location>
        <begin position="97"/>
        <end position="119"/>
    </location>
</feature>
<dbReference type="Proteomes" id="UP000319502">
    <property type="component" value="Unassembled WGS sequence"/>
</dbReference>
<organism evidence="3 4">
    <name type="scientific">Denitromonas halophila</name>
    <dbReference type="NCBI Taxonomy" id="1629404"/>
    <lineage>
        <taxon>Bacteria</taxon>
        <taxon>Pseudomonadati</taxon>
        <taxon>Pseudomonadota</taxon>
        <taxon>Betaproteobacteria</taxon>
        <taxon>Rhodocyclales</taxon>
        <taxon>Zoogloeaceae</taxon>
        <taxon>Denitromonas</taxon>
    </lineage>
</organism>
<keyword evidence="1" id="KW-1133">Transmembrane helix</keyword>
<reference evidence="3 4" key="1">
    <citation type="submission" date="2019-07" db="EMBL/GenBank/DDBJ databases">
        <title>The pathways for chlorine oxyanion respiration interact through the shared metabolite chlorate.</title>
        <authorList>
            <person name="Barnum T.P."/>
            <person name="Cheng Y."/>
            <person name="Hill K.A."/>
            <person name="Lucas L.N."/>
            <person name="Carlson H.K."/>
            <person name="Coates J.D."/>
        </authorList>
    </citation>
    <scope>NUCLEOTIDE SEQUENCE [LARGE SCALE GENOMIC DNA]</scope>
    <source>
        <strain evidence="3 4">SFB-3</strain>
    </source>
</reference>
<gene>
    <name evidence="3" type="ORF">FHP91_03030</name>
</gene>
<evidence type="ECO:0000313" key="3">
    <source>
        <dbReference type="EMBL" id="TVO58653.1"/>
    </source>
</evidence>
<proteinExistence type="predicted"/>
<evidence type="ECO:0008006" key="5">
    <source>
        <dbReference type="Google" id="ProtNLM"/>
    </source>
</evidence>
<name>A0A557R0H6_9RHOO</name>